<dbReference type="Gramene" id="ONI16485">
    <property type="protein sequence ID" value="ONI16485"/>
    <property type="gene ID" value="PRUPE_3G101200"/>
</dbReference>
<dbReference type="Proteomes" id="UP000006882">
    <property type="component" value="Chromosome G3"/>
</dbReference>
<evidence type="ECO:0000313" key="1">
    <source>
        <dbReference type="EMBL" id="ONI16485.1"/>
    </source>
</evidence>
<proteinExistence type="predicted"/>
<sequence length="36" mass="4339">MNMLKGRLLLEREARAPNLSSWLLLYIPMFFRSKDQ</sequence>
<organism evidence="1 2">
    <name type="scientific">Prunus persica</name>
    <name type="common">Peach</name>
    <name type="synonym">Amygdalus persica</name>
    <dbReference type="NCBI Taxonomy" id="3760"/>
    <lineage>
        <taxon>Eukaryota</taxon>
        <taxon>Viridiplantae</taxon>
        <taxon>Streptophyta</taxon>
        <taxon>Embryophyta</taxon>
        <taxon>Tracheophyta</taxon>
        <taxon>Spermatophyta</taxon>
        <taxon>Magnoliopsida</taxon>
        <taxon>eudicotyledons</taxon>
        <taxon>Gunneridae</taxon>
        <taxon>Pentapetalae</taxon>
        <taxon>rosids</taxon>
        <taxon>fabids</taxon>
        <taxon>Rosales</taxon>
        <taxon>Rosaceae</taxon>
        <taxon>Amygdaloideae</taxon>
        <taxon>Amygdaleae</taxon>
        <taxon>Prunus</taxon>
    </lineage>
</organism>
<evidence type="ECO:0000313" key="2">
    <source>
        <dbReference type="Proteomes" id="UP000006882"/>
    </source>
</evidence>
<protein>
    <submittedName>
        <fullName evidence="1">Uncharacterized protein</fullName>
    </submittedName>
</protein>
<accession>A0A251Q1A9</accession>
<name>A0A251Q1A9_PRUPE</name>
<keyword evidence="2" id="KW-1185">Reference proteome</keyword>
<gene>
    <name evidence="1" type="ORF">PRUPE_3G101200</name>
</gene>
<reference evidence="1 2" key="1">
    <citation type="journal article" date="2013" name="Nat. Genet.">
        <title>The high-quality draft genome of peach (Prunus persica) identifies unique patterns of genetic diversity, domestication and genome evolution.</title>
        <authorList>
            <consortium name="International Peach Genome Initiative"/>
            <person name="Verde I."/>
            <person name="Abbott A.G."/>
            <person name="Scalabrin S."/>
            <person name="Jung S."/>
            <person name="Shu S."/>
            <person name="Marroni F."/>
            <person name="Zhebentyayeva T."/>
            <person name="Dettori M.T."/>
            <person name="Grimwood J."/>
            <person name="Cattonaro F."/>
            <person name="Zuccolo A."/>
            <person name="Rossini L."/>
            <person name="Jenkins J."/>
            <person name="Vendramin E."/>
            <person name="Meisel L.A."/>
            <person name="Decroocq V."/>
            <person name="Sosinski B."/>
            <person name="Prochnik S."/>
            <person name="Mitros T."/>
            <person name="Policriti A."/>
            <person name="Cipriani G."/>
            <person name="Dondini L."/>
            <person name="Ficklin S."/>
            <person name="Goodstein D.M."/>
            <person name="Xuan P."/>
            <person name="Del Fabbro C."/>
            <person name="Aramini V."/>
            <person name="Copetti D."/>
            <person name="Gonzalez S."/>
            <person name="Horner D.S."/>
            <person name="Falchi R."/>
            <person name="Lucas S."/>
            <person name="Mica E."/>
            <person name="Maldonado J."/>
            <person name="Lazzari B."/>
            <person name="Bielenberg D."/>
            <person name="Pirona R."/>
            <person name="Miculan M."/>
            <person name="Barakat A."/>
            <person name="Testolin R."/>
            <person name="Stella A."/>
            <person name="Tartarini S."/>
            <person name="Tonutti P."/>
            <person name="Arus P."/>
            <person name="Orellana A."/>
            <person name="Wells C."/>
            <person name="Main D."/>
            <person name="Vizzotto G."/>
            <person name="Silva H."/>
            <person name="Salamini F."/>
            <person name="Schmutz J."/>
            <person name="Morgante M."/>
            <person name="Rokhsar D.S."/>
        </authorList>
    </citation>
    <scope>NUCLEOTIDE SEQUENCE [LARGE SCALE GENOMIC DNA]</scope>
    <source>
        <strain evidence="2">cv. Nemared</strain>
    </source>
</reference>
<dbReference type="EMBL" id="CM007653">
    <property type="protein sequence ID" value="ONI16485.1"/>
    <property type="molecule type" value="Genomic_DNA"/>
</dbReference>
<dbReference type="AlphaFoldDB" id="A0A251Q1A9"/>